<dbReference type="SUPFAM" id="SSF51338">
    <property type="entry name" value="Composite domain of metallo-dependent hydrolases"/>
    <property type="match status" value="1"/>
</dbReference>
<sequence length="462" mass="47199">MPDISRRAAILGGVAASLGAAATLAGCADAKASNTGSFLVRRASSVLTMDPARGELTDADIRVDDGRITEIGTGLSAEGADVVDASGCIALPGLVDTHWHMWNSLARGFGQTSKGGFAPSMASISGLFSPEDSGLGVRLALAEAVNGGITTVHNWAHNVISPAHAEAEFEAMHSSGVRGRFAYGYPQALGAAEPMNLTHLREFAGSLPDGLVSLGMCARGPDRSEDAVWQQEWDTARSVGLPITIHMASNAEAAALGGVEKLDARGGLGPDVQLVHLTAASPVDLDAIARAQSPVSISPWTELQVGYGLPPIAAMQAAGVPIGLSVDNTVLSGSADMFGVMKLTADLPGGVDAKQGVVADATVLDWATAGGARSLGLGDVAGVLAEGRPADLVLVQSDSVNTAPVYDATTLAVRAANPSNVSFVMIDGVVHKRDHRLVRVDVDGLLAEAQDAMASIRGRAGI</sequence>
<dbReference type="Gene3D" id="2.30.40.10">
    <property type="entry name" value="Urease, subunit C, domain 1"/>
    <property type="match status" value="1"/>
</dbReference>
<evidence type="ECO:0000313" key="2">
    <source>
        <dbReference type="EMBL" id="OAK54795.1"/>
    </source>
</evidence>
<protein>
    <recommendedName>
        <fullName evidence="1">Amidohydrolase-related domain-containing protein</fullName>
    </recommendedName>
</protein>
<organism evidence="2 3">
    <name type="scientific">Rhodococcoides kyotonense</name>
    <dbReference type="NCBI Taxonomy" id="398843"/>
    <lineage>
        <taxon>Bacteria</taxon>
        <taxon>Bacillati</taxon>
        <taxon>Actinomycetota</taxon>
        <taxon>Actinomycetes</taxon>
        <taxon>Mycobacteriales</taxon>
        <taxon>Nocardiaceae</taxon>
        <taxon>Rhodococcoides</taxon>
    </lineage>
</organism>
<dbReference type="EMBL" id="LVHI01000012">
    <property type="protein sequence ID" value="OAK54795.1"/>
    <property type="molecule type" value="Genomic_DNA"/>
</dbReference>
<reference evidence="2 3" key="1">
    <citation type="submission" date="2016-03" db="EMBL/GenBank/DDBJ databases">
        <title>Genome sequence of Rhodococcus kyotonensis KB10.</title>
        <authorList>
            <person name="Jeong H."/>
            <person name="Hong C.E."/>
            <person name="Jo S.H."/>
            <person name="Park J.M."/>
        </authorList>
    </citation>
    <scope>NUCLEOTIDE SEQUENCE [LARGE SCALE GENOMIC DNA]</scope>
    <source>
        <strain evidence="2 3">KB10</strain>
    </source>
</reference>
<dbReference type="Proteomes" id="UP000077519">
    <property type="component" value="Unassembled WGS sequence"/>
</dbReference>
<evidence type="ECO:0000259" key="1">
    <source>
        <dbReference type="Pfam" id="PF01979"/>
    </source>
</evidence>
<dbReference type="RefSeq" id="WP_068425673.1">
    <property type="nucleotide sequence ID" value="NZ_LVHI01000012.1"/>
</dbReference>
<name>A0A177YH42_9NOCA</name>
<evidence type="ECO:0000313" key="3">
    <source>
        <dbReference type="Proteomes" id="UP000077519"/>
    </source>
</evidence>
<accession>A0A177YH42</accession>
<keyword evidence="3" id="KW-1185">Reference proteome</keyword>
<dbReference type="InterPro" id="IPR006311">
    <property type="entry name" value="TAT_signal"/>
</dbReference>
<dbReference type="GO" id="GO:0016810">
    <property type="term" value="F:hydrolase activity, acting on carbon-nitrogen (but not peptide) bonds"/>
    <property type="evidence" value="ECO:0007669"/>
    <property type="project" value="InterPro"/>
</dbReference>
<feature type="domain" description="Amidohydrolase-related" evidence="1">
    <location>
        <begin position="89"/>
        <end position="429"/>
    </location>
</feature>
<dbReference type="PROSITE" id="PS51257">
    <property type="entry name" value="PROKAR_LIPOPROTEIN"/>
    <property type="match status" value="1"/>
</dbReference>
<proteinExistence type="predicted"/>
<dbReference type="Pfam" id="PF01979">
    <property type="entry name" value="Amidohydro_1"/>
    <property type="match status" value="1"/>
</dbReference>
<dbReference type="PANTHER" id="PTHR43794">
    <property type="entry name" value="AMINOHYDROLASE SSNA-RELATED"/>
    <property type="match status" value="1"/>
</dbReference>
<dbReference type="InterPro" id="IPR050287">
    <property type="entry name" value="MTA/SAH_deaminase"/>
</dbReference>
<comment type="caution">
    <text evidence="2">The sequence shown here is derived from an EMBL/GenBank/DDBJ whole genome shotgun (WGS) entry which is preliminary data.</text>
</comment>
<dbReference type="InterPro" id="IPR011059">
    <property type="entry name" value="Metal-dep_hydrolase_composite"/>
</dbReference>
<dbReference type="PANTHER" id="PTHR43794:SF5">
    <property type="entry name" value="CHLOROHYDROLASE FAMILY PROTEIN"/>
    <property type="match status" value="1"/>
</dbReference>
<dbReference type="PROSITE" id="PS51318">
    <property type="entry name" value="TAT"/>
    <property type="match status" value="1"/>
</dbReference>
<gene>
    <name evidence="2" type="ORF">A3K89_05600</name>
</gene>
<dbReference type="InterPro" id="IPR032466">
    <property type="entry name" value="Metal_Hydrolase"/>
</dbReference>
<dbReference type="InterPro" id="IPR006680">
    <property type="entry name" value="Amidohydro-rel"/>
</dbReference>
<dbReference type="SUPFAM" id="SSF51556">
    <property type="entry name" value="Metallo-dependent hydrolases"/>
    <property type="match status" value="1"/>
</dbReference>
<dbReference type="Gene3D" id="3.20.20.140">
    <property type="entry name" value="Metal-dependent hydrolases"/>
    <property type="match status" value="1"/>
</dbReference>
<dbReference type="AlphaFoldDB" id="A0A177YH42"/>